<protein>
    <recommendedName>
        <fullName evidence="1">F-box associated beta-propeller type 3 domain-containing protein</fullName>
    </recommendedName>
</protein>
<sequence>MKSNTNHKLIVAPQYNWGQSSSQSSYSVDYQAPDPTLAELKMPWKSGGVEICGSFNGVLLLDIGDGICLWNPSIRMYQKISPPRCTRSSITYALGYDSINDDFKVVGFVTRTAARDVLSMPPFISDGPCTVHVFSSKLSSWKSIGDFDYPCCLCGPGSVLNGAPHWIRGALEGPDRTKELCKSSSAVNYLVAMCIDYINPKQKTKRIRMPQDWMGFDVALYVESLVSPPRCNSTRRHC</sequence>
<dbReference type="Pfam" id="PF08268">
    <property type="entry name" value="FBA_3"/>
    <property type="match status" value="1"/>
</dbReference>
<dbReference type="Proteomes" id="UP000626092">
    <property type="component" value="Unassembled WGS sequence"/>
</dbReference>
<dbReference type="InterPro" id="IPR050796">
    <property type="entry name" value="SCF_F-box_component"/>
</dbReference>
<reference evidence="2" key="1">
    <citation type="submission" date="2019-11" db="EMBL/GenBank/DDBJ databases">
        <authorList>
            <person name="Liu Y."/>
            <person name="Hou J."/>
            <person name="Li T.-Q."/>
            <person name="Guan C.-H."/>
            <person name="Wu X."/>
            <person name="Wu H.-Z."/>
            <person name="Ling F."/>
            <person name="Zhang R."/>
            <person name="Shi X.-G."/>
            <person name="Ren J.-P."/>
            <person name="Chen E.-F."/>
            <person name="Sun J.-M."/>
        </authorList>
    </citation>
    <scope>NUCLEOTIDE SEQUENCE</scope>
    <source>
        <strain evidence="2">Adult_tree_wgs_1</strain>
        <tissue evidence="2">Leaves</tissue>
    </source>
</reference>
<feature type="domain" description="F-box associated beta-propeller type 3" evidence="1">
    <location>
        <begin position="35"/>
        <end position="162"/>
    </location>
</feature>
<dbReference type="PANTHER" id="PTHR31672:SF13">
    <property type="entry name" value="F-BOX PROTEIN CPR30-LIKE"/>
    <property type="match status" value="1"/>
</dbReference>
<dbReference type="InterPro" id="IPR013187">
    <property type="entry name" value="F-box-assoc_dom_typ3"/>
</dbReference>
<gene>
    <name evidence="2" type="ORF">RHSIM_Rhsim09G0024700</name>
</gene>
<accession>A0A834LCF8</accession>
<dbReference type="EMBL" id="WJXA01000009">
    <property type="protein sequence ID" value="KAF7133063.1"/>
    <property type="molecule type" value="Genomic_DNA"/>
</dbReference>
<dbReference type="AlphaFoldDB" id="A0A834LCF8"/>
<evidence type="ECO:0000259" key="1">
    <source>
        <dbReference type="Pfam" id="PF08268"/>
    </source>
</evidence>
<name>A0A834LCF8_RHOSS</name>
<dbReference type="PANTHER" id="PTHR31672">
    <property type="entry name" value="BNACNNG10540D PROTEIN"/>
    <property type="match status" value="1"/>
</dbReference>
<dbReference type="NCBIfam" id="TIGR01640">
    <property type="entry name" value="F_box_assoc_1"/>
    <property type="match status" value="1"/>
</dbReference>
<dbReference type="InterPro" id="IPR017451">
    <property type="entry name" value="F-box-assoc_interact_dom"/>
</dbReference>
<comment type="caution">
    <text evidence="2">The sequence shown here is derived from an EMBL/GenBank/DDBJ whole genome shotgun (WGS) entry which is preliminary data.</text>
</comment>
<organism evidence="2 3">
    <name type="scientific">Rhododendron simsii</name>
    <name type="common">Sims's rhododendron</name>
    <dbReference type="NCBI Taxonomy" id="118357"/>
    <lineage>
        <taxon>Eukaryota</taxon>
        <taxon>Viridiplantae</taxon>
        <taxon>Streptophyta</taxon>
        <taxon>Embryophyta</taxon>
        <taxon>Tracheophyta</taxon>
        <taxon>Spermatophyta</taxon>
        <taxon>Magnoliopsida</taxon>
        <taxon>eudicotyledons</taxon>
        <taxon>Gunneridae</taxon>
        <taxon>Pentapetalae</taxon>
        <taxon>asterids</taxon>
        <taxon>Ericales</taxon>
        <taxon>Ericaceae</taxon>
        <taxon>Ericoideae</taxon>
        <taxon>Rhodoreae</taxon>
        <taxon>Rhododendron</taxon>
    </lineage>
</organism>
<evidence type="ECO:0000313" key="3">
    <source>
        <dbReference type="Proteomes" id="UP000626092"/>
    </source>
</evidence>
<keyword evidence="3" id="KW-1185">Reference proteome</keyword>
<dbReference type="OrthoDB" id="1532463at2759"/>
<proteinExistence type="predicted"/>
<evidence type="ECO:0000313" key="2">
    <source>
        <dbReference type="EMBL" id="KAF7133063.1"/>
    </source>
</evidence>